<comment type="caution">
    <text evidence="2">The sequence shown here is derived from an EMBL/GenBank/DDBJ whole genome shotgun (WGS) entry which is preliminary data.</text>
</comment>
<evidence type="ECO:0000256" key="1">
    <source>
        <dbReference type="SAM" id="MobiDB-lite"/>
    </source>
</evidence>
<evidence type="ECO:0000313" key="2">
    <source>
        <dbReference type="EMBL" id="CAF5146397.1"/>
    </source>
</evidence>
<protein>
    <submittedName>
        <fullName evidence="2">Uncharacterized protein</fullName>
    </submittedName>
</protein>
<reference evidence="2" key="1">
    <citation type="submission" date="2021-02" db="EMBL/GenBank/DDBJ databases">
        <authorList>
            <person name="Nowell W R."/>
        </authorList>
    </citation>
    <scope>NUCLEOTIDE SEQUENCE</scope>
</reference>
<sequence length="23" mass="2562">EKQTDSTSAQFRFDSIDENASGK</sequence>
<proteinExistence type="predicted"/>
<dbReference type="AlphaFoldDB" id="A0A822G5P0"/>
<feature type="region of interest" description="Disordered" evidence="1">
    <location>
        <begin position="1"/>
        <end position="23"/>
    </location>
</feature>
<evidence type="ECO:0000313" key="3">
    <source>
        <dbReference type="EMBL" id="CAF5146685.1"/>
    </source>
</evidence>
<feature type="compositionally biased region" description="Polar residues" evidence="1">
    <location>
        <begin position="1"/>
        <end position="10"/>
    </location>
</feature>
<accession>A0A822G5P0</accession>
<feature type="non-terminal residue" evidence="2">
    <location>
        <position position="1"/>
    </location>
</feature>
<dbReference type="Proteomes" id="UP000663848">
    <property type="component" value="Unassembled WGS sequence"/>
</dbReference>
<organism evidence="2 4">
    <name type="scientific">Rotaria socialis</name>
    <dbReference type="NCBI Taxonomy" id="392032"/>
    <lineage>
        <taxon>Eukaryota</taxon>
        <taxon>Metazoa</taxon>
        <taxon>Spiralia</taxon>
        <taxon>Gnathifera</taxon>
        <taxon>Rotifera</taxon>
        <taxon>Eurotatoria</taxon>
        <taxon>Bdelloidea</taxon>
        <taxon>Philodinida</taxon>
        <taxon>Philodinidae</taxon>
        <taxon>Rotaria</taxon>
    </lineage>
</organism>
<dbReference type="EMBL" id="CAJOBR010095581">
    <property type="protein sequence ID" value="CAF5146685.1"/>
    <property type="molecule type" value="Genomic_DNA"/>
</dbReference>
<evidence type="ECO:0000313" key="4">
    <source>
        <dbReference type="Proteomes" id="UP000663848"/>
    </source>
</evidence>
<name>A0A822G5P0_9BILA</name>
<gene>
    <name evidence="2" type="ORF">QYT958_LOCUS48178</name>
    <name evidence="3" type="ORF">QYT958_LOCUS48201</name>
</gene>
<dbReference type="EMBL" id="CAJOBR010095288">
    <property type="protein sequence ID" value="CAF5146397.1"/>
    <property type="molecule type" value="Genomic_DNA"/>
</dbReference>